<keyword evidence="4" id="KW-1185">Reference proteome</keyword>
<dbReference type="InterPro" id="IPR012341">
    <property type="entry name" value="6hp_glycosidase-like_sf"/>
</dbReference>
<evidence type="ECO:0000259" key="1">
    <source>
        <dbReference type="Pfam" id="PF00723"/>
    </source>
</evidence>
<evidence type="ECO:0000313" key="4">
    <source>
        <dbReference type="Proteomes" id="UP000695264"/>
    </source>
</evidence>
<dbReference type="InterPro" id="IPR008928">
    <property type="entry name" value="6-hairpin_glycosidase_sf"/>
</dbReference>
<name>A0ABX1BZS2_9ACTN</name>
<dbReference type="Proteomes" id="UP000695264">
    <property type="component" value="Unassembled WGS sequence"/>
</dbReference>
<reference evidence="3 4" key="1">
    <citation type="submission" date="2020-03" db="EMBL/GenBank/DDBJ databases">
        <title>WGS of actinomycetes isolated from Thailand.</title>
        <authorList>
            <person name="Thawai C."/>
        </authorList>
    </citation>
    <scope>NUCLEOTIDE SEQUENCE [LARGE SCALE GENOMIC DNA]</scope>
    <source>
        <strain evidence="3 4">PLAI 1-29</strain>
    </source>
</reference>
<feature type="domain" description="Trehalase-like N-terminal" evidence="2">
    <location>
        <begin position="1"/>
        <end position="147"/>
    </location>
</feature>
<dbReference type="Pfam" id="PF19291">
    <property type="entry name" value="TREH_N"/>
    <property type="match status" value="1"/>
</dbReference>
<feature type="domain" description="GH15-like" evidence="1">
    <location>
        <begin position="557"/>
        <end position="600"/>
    </location>
</feature>
<accession>A0ABX1BZS2</accession>
<dbReference type="PANTHER" id="PTHR31616:SF10">
    <property type="entry name" value="TREHALASE"/>
    <property type="match status" value="1"/>
</dbReference>
<dbReference type="PANTHER" id="PTHR31616">
    <property type="entry name" value="TREHALASE"/>
    <property type="match status" value="1"/>
</dbReference>
<dbReference type="InterPro" id="IPR011613">
    <property type="entry name" value="GH15-like"/>
</dbReference>
<proteinExistence type="predicted"/>
<dbReference type="GO" id="GO:0016787">
    <property type="term" value="F:hydrolase activity"/>
    <property type="evidence" value="ECO:0007669"/>
    <property type="project" value="UniProtKB-KW"/>
</dbReference>
<dbReference type="InterPro" id="IPR045582">
    <property type="entry name" value="Trehalase-like_N"/>
</dbReference>
<protein>
    <submittedName>
        <fullName evidence="3">Glycoside hydrolase family 15 protein</fullName>
    </submittedName>
</protein>
<gene>
    <name evidence="3" type="ORF">HCK00_11775</name>
</gene>
<dbReference type="Pfam" id="PF00723">
    <property type="entry name" value="Glyco_hydro_15"/>
    <property type="match status" value="2"/>
</dbReference>
<evidence type="ECO:0000313" key="3">
    <source>
        <dbReference type="EMBL" id="NJQ01192.1"/>
    </source>
</evidence>
<sequence>MLADGNSAALVDRRGSVDWLCLPRFDSPALFARLLDPDAGHWSITPRGPFEAARRYLPGSLVLETTFTTATGVARLRDALAVPQGQRGHDLGLRPPHELLREVEGVSGEVLFDVDLVPRPEYGLVRPLLRLTGSGVRTFGGPNQIAARFPVPPEAGDAAVHARLRVTPGQRLGFSLVWAPPETAPPEPTAPGRVPERIADTAEAWRSWEAEHDIYRGPHRDLVRFSARVLKGLSYRPTGAVVAAPTTSLPETAGGERNWDYRYAWIRDASLTLEALHLGTCPDEASDFVSFMTSAAGMPGAAGGDARTGSSLQIMYGVGGEHDLSERELPHLRGRWDSRPARAGNGAWTQTQLDVHGELLNALHLYRERLGDLHPEIQRFAAGLADTAAERWTEPDAGMWEMRGPPRHHLSSKVLCWVALDRAVELAPRLGRHARTAAWAAERDRVRAAVLRRGWSERRGAYAQAFDSDALDAAALLMPLYGFLPATDPRMAATIEAIARDLTEDGLVLRYRVNDDRGTGGDGAADGLAGDEGTFVLCSFWLASALALAGHPGRAEVLFDRVTGFANDLGLLAEEIDPRGGGLLGNFPQAFSHVGLINAAAAIDRAHGDGRV</sequence>
<dbReference type="SUPFAM" id="SSF48208">
    <property type="entry name" value="Six-hairpin glycosidases"/>
    <property type="match status" value="1"/>
</dbReference>
<organism evidence="3 4">
    <name type="scientific">Streptomyces zingiberis</name>
    <dbReference type="NCBI Taxonomy" id="2053010"/>
    <lineage>
        <taxon>Bacteria</taxon>
        <taxon>Bacillati</taxon>
        <taxon>Actinomycetota</taxon>
        <taxon>Actinomycetes</taxon>
        <taxon>Kitasatosporales</taxon>
        <taxon>Streptomycetaceae</taxon>
        <taxon>Streptomyces</taxon>
    </lineage>
</organism>
<comment type="caution">
    <text evidence="3">The sequence shown here is derived from an EMBL/GenBank/DDBJ whole genome shotgun (WGS) entry which is preliminary data.</text>
</comment>
<keyword evidence="3" id="KW-0378">Hydrolase</keyword>
<dbReference type="EMBL" id="JAATEN010000007">
    <property type="protein sequence ID" value="NJQ01192.1"/>
    <property type="molecule type" value="Genomic_DNA"/>
</dbReference>
<dbReference type="Gene3D" id="1.50.10.10">
    <property type="match status" value="1"/>
</dbReference>
<evidence type="ECO:0000259" key="2">
    <source>
        <dbReference type="Pfam" id="PF19291"/>
    </source>
</evidence>
<feature type="domain" description="GH15-like" evidence="1">
    <location>
        <begin position="218"/>
        <end position="548"/>
    </location>
</feature>